<keyword evidence="2" id="KW-1185">Reference proteome</keyword>
<organism evidence="1 2">
    <name type="scientific">Brevundimonas pondensis</name>
    <dbReference type="NCBI Taxonomy" id="2774189"/>
    <lineage>
        <taxon>Bacteria</taxon>
        <taxon>Pseudomonadati</taxon>
        <taxon>Pseudomonadota</taxon>
        <taxon>Alphaproteobacteria</taxon>
        <taxon>Caulobacterales</taxon>
        <taxon>Caulobacteraceae</taxon>
        <taxon>Brevundimonas</taxon>
    </lineage>
</organism>
<accession>A0ABX7SPQ7</accession>
<name>A0ABX7SPQ7_9CAUL</name>
<reference evidence="1 2" key="1">
    <citation type="submission" date="2020-09" db="EMBL/GenBank/DDBJ databases">
        <title>Brevundimonas sp. LVF1 isolated from an oligotrophic pond in Goettingen, Germany.</title>
        <authorList>
            <person name="Friedrich I."/>
            <person name="Klassen A."/>
            <person name="Neubauer H."/>
            <person name="Schneider D."/>
            <person name="Hertel R."/>
            <person name="Daniel R."/>
        </authorList>
    </citation>
    <scope>NUCLEOTIDE SEQUENCE [LARGE SCALE GENOMIC DNA]</scope>
    <source>
        <strain evidence="1 2">LVF1</strain>
    </source>
</reference>
<evidence type="ECO:0000313" key="1">
    <source>
        <dbReference type="EMBL" id="QTC89121.1"/>
    </source>
</evidence>
<dbReference type="RefSeq" id="WP_207826831.1">
    <property type="nucleotide sequence ID" value="NZ_CP062006.1"/>
</dbReference>
<dbReference type="Proteomes" id="UP000663942">
    <property type="component" value="Chromosome"/>
</dbReference>
<dbReference type="EMBL" id="CP062006">
    <property type="protein sequence ID" value="QTC89121.1"/>
    <property type="molecule type" value="Genomic_DNA"/>
</dbReference>
<gene>
    <name evidence="1" type="ORF">IFE19_07270</name>
</gene>
<proteinExistence type="predicted"/>
<sequence length="127" mass="13973">MKIEGVEYGPQSFRNNGSVIRVIRKPCVNNLAITSVGEEAMHTNTQYFCYVYDAPESTPNMFALDADSLLEAVSETRRMMLEEAGSAFAEIWDGAGENVTRIDGPPRGGGLLRTLRRARPSSGFSRP</sequence>
<protein>
    <submittedName>
        <fullName evidence="1">Uncharacterized protein</fullName>
    </submittedName>
</protein>
<evidence type="ECO:0000313" key="2">
    <source>
        <dbReference type="Proteomes" id="UP000663942"/>
    </source>
</evidence>